<evidence type="ECO:0000259" key="10">
    <source>
        <dbReference type="Pfam" id="PF02866"/>
    </source>
</evidence>
<dbReference type="Gene3D" id="3.40.50.720">
    <property type="entry name" value="NAD(P)-binding Rossmann-like Domain"/>
    <property type="match status" value="1"/>
</dbReference>
<dbReference type="Gene3D" id="3.90.110.10">
    <property type="entry name" value="Lactate dehydrogenase/glycoside hydrolase, family 4, C-terminal"/>
    <property type="match status" value="1"/>
</dbReference>
<dbReference type="FunFam" id="3.40.50.720:FF:000010">
    <property type="entry name" value="Malate dehydrogenase"/>
    <property type="match status" value="1"/>
</dbReference>
<dbReference type="Proteomes" id="UP000265618">
    <property type="component" value="Unassembled WGS sequence"/>
</dbReference>
<feature type="binding site" evidence="6">
    <location>
        <position position="94"/>
    </location>
    <ligand>
        <name>substrate</name>
    </ligand>
</feature>
<dbReference type="InterPro" id="IPR010945">
    <property type="entry name" value="Malate_DH_type2"/>
</dbReference>
<dbReference type="GO" id="GO:0006108">
    <property type="term" value="P:malate metabolic process"/>
    <property type="evidence" value="ECO:0007669"/>
    <property type="project" value="InterPro"/>
</dbReference>
<evidence type="ECO:0000313" key="12">
    <source>
        <dbReference type="Proteomes" id="UP000265618"/>
    </source>
</evidence>
<dbReference type="AlphaFoldDB" id="A0A391NSD5"/>
<feature type="binding site" evidence="6">
    <location>
        <position position="164"/>
    </location>
    <ligand>
        <name>substrate</name>
    </ligand>
</feature>
<dbReference type="PIRSF" id="PIRSF000102">
    <property type="entry name" value="Lac_mal_DH"/>
    <property type="match status" value="1"/>
</dbReference>
<feature type="active site" description="Proton acceptor" evidence="5">
    <location>
        <position position="189"/>
    </location>
</feature>
<feature type="domain" description="Lactate/malate dehydrogenase N-terminal" evidence="9">
    <location>
        <begin position="6"/>
        <end position="154"/>
    </location>
</feature>
<dbReference type="NCBIfam" id="TIGR01759">
    <property type="entry name" value="MalateDH-SF1"/>
    <property type="match status" value="1"/>
</dbReference>
<dbReference type="PANTHER" id="PTHR23382">
    <property type="entry name" value="MALATE DEHYDROGENASE"/>
    <property type="match status" value="1"/>
</dbReference>
<keyword evidence="3 8" id="KW-0560">Oxidoreductase</keyword>
<keyword evidence="12" id="KW-1185">Reference proteome</keyword>
<dbReference type="InterPro" id="IPR001557">
    <property type="entry name" value="L-lactate/malate_DH"/>
</dbReference>
<feature type="binding site" evidence="7">
    <location>
        <begin position="131"/>
        <end position="133"/>
    </location>
    <ligand>
        <name>NAD(+)</name>
        <dbReference type="ChEBI" id="CHEBI:57540"/>
    </ligand>
</feature>
<keyword evidence="4 7" id="KW-0520">NAD</keyword>
<dbReference type="InterPro" id="IPR015955">
    <property type="entry name" value="Lactate_DH/Glyco_Ohase_4_C"/>
</dbReference>
<evidence type="ECO:0000256" key="1">
    <source>
        <dbReference type="ARBA" id="ARBA00009613"/>
    </source>
</evidence>
<dbReference type="SUPFAM" id="SSF56327">
    <property type="entry name" value="LDH C-terminal domain-like"/>
    <property type="match status" value="1"/>
</dbReference>
<dbReference type="Pfam" id="PF00056">
    <property type="entry name" value="Ldh_1_N"/>
    <property type="match status" value="1"/>
</dbReference>
<organism evidence="11 12">
    <name type="scientific">Kipferlia bialata</name>
    <dbReference type="NCBI Taxonomy" id="797122"/>
    <lineage>
        <taxon>Eukaryota</taxon>
        <taxon>Metamonada</taxon>
        <taxon>Carpediemonas-like organisms</taxon>
        <taxon>Kipferlia</taxon>
    </lineage>
</organism>
<dbReference type="EMBL" id="BDIP01002038">
    <property type="protein sequence ID" value="GCA63016.1"/>
    <property type="molecule type" value="Genomic_DNA"/>
</dbReference>
<feature type="domain" description="Lactate/malate dehydrogenase C-terminal" evidence="10">
    <location>
        <begin position="159"/>
        <end position="331"/>
    </location>
</feature>
<evidence type="ECO:0000256" key="2">
    <source>
        <dbReference type="ARBA" id="ARBA00012995"/>
    </source>
</evidence>
<evidence type="ECO:0000256" key="5">
    <source>
        <dbReference type="PIRSR" id="PIRSR000102-1"/>
    </source>
</evidence>
<feature type="binding site" evidence="6">
    <location>
        <position position="133"/>
    </location>
    <ligand>
        <name>substrate</name>
    </ligand>
</feature>
<gene>
    <name evidence="11" type="ORF">KIPB_007320</name>
</gene>
<comment type="caution">
    <text evidence="11">The sequence shown here is derived from an EMBL/GenBank/DDBJ whole genome shotgun (WGS) entry which is preliminary data.</text>
</comment>
<evidence type="ECO:0000256" key="6">
    <source>
        <dbReference type="PIRSR" id="PIRSR000102-2"/>
    </source>
</evidence>
<dbReference type="InterPro" id="IPR022383">
    <property type="entry name" value="Lactate/malate_DH_C"/>
</dbReference>
<dbReference type="InterPro" id="IPR036291">
    <property type="entry name" value="NAD(P)-bd_dom_sf"/>
</dbReference>
<dbReference type="Pfam" id="PF02866">
    <property type="entry name" value="Ldh_1_C"/>
    <property type="match status" value="1"/>
</dbReference>
<dbReference type="EC" id="1.1.1.37" evidence="2"/>
<accession>A0A391NSD5</accession>
<name>A0A391NSD5_9EUKA</name>
<dbReference type="GO" id="GO:0030060">
    <property type="term" value="F:L-malate dehydrogenase (NAD+) activity"/>
    <property type="evidence" value="ECO:0007669"/>
    <property type="project" value="UniProtKB-EC"/>
</dbReference>
<evidence type="ECO:0000256" key="7">
    <source>
        <dbReference type="PIRSR" id="PIRSR000102-3"/>
    </source>
</evidence>
<evidence type="ECO:0000313" key="11">
    <source>
        <dbReference type="EMBL" id="GCA63016.1"/>
    </source>
</evidence>
<dbReference type="NCBIfam" id="NF003916">
    <property type="entry name" value="PRK05442.1"/>
    <property type="match status" value="1"/>
</dbReference>
<dbReference type="InterPro" id="IPR001236">
    <property type="entry name" value="Lactate/malate_DH_N"/>
</dbReference>
<sequence length="341" mass="35936">MLSPIRVVVTGAAGQICYSLLFRIARGDCFGPEQPVILHMLEVPVEVCIKRAEGVAMELRDCAFPLLADIVITGDAAVGFKDVDYAFLVGAAPRKGDMTRADLLRKNAGIFVGQGAAIEQYAKKTVKVLVVGNPANSNALITSVNAPSVPRENFTSMERLDHNRAIGQIATKLSVLPGQVKNIAVFGNHSATMVPVVDFGYILGTDGTKTPIREALAAVMGADAAEKYLAGEFLTCVRTRGKAIIDARGMSSAASAANAAIDHVHNWHCGTPEGEWVSMGVHTDATNGAYGVKAGVVYSMPCRVVDGKWEVVDLPVSEATAALLAASAEDLFGERAAALEI</sequence>
<feature type="binding site" evidence="6">
    <location>
        <position position="100"/>
    </location>
    <ligand>
        <name>substrate</name>
    </ligand>
</feature>
<protein>
    <recommendedName>
        <fullName evidence="2">malate dehydrogenase</fullName>
        <ecNumber evidence="2">1.1.1.37</ecNumber>
    </recommendedName>
</protein>
<evidence type="ECO:0000256" key="4">
    <source>
        <dbReference type="ARBA" id="ARBA00023027"/>
    </source>
</evidence>
<dbReference type="FunFam" id="3.90.110.10:FF:000002">
    <property type="entry name" value="Malate dehydrogenase"/>
    <property type="match status" value="1"/>
</dbReference>
<evidence type="ECO:0000256" key="3">
    <source>
        <dbReference type="ARBA" id="ARBA00023002"/>
    </source>
</evidence>
<proteinExistence type="inferred from homology"/>
<evidence type="ECO:0000256" key="8">
    <source>
        <dbReference type="RuleBase" id="RU003369"/>
    </source>
</evidence>
<evidence type="ECO:0000259" key="9">
    <source>
        <dbReference type="Pfam" id="PF00056"/>
    </source>
</evidence>
<reference evidence="11 12" key="1">
    <citation type="journal article" date="2018" name="PLoS ONE">
        <title>The draft genome of Kipferlia bialata reveals reductive genome evolution in fornicate parasites.</title>
        <authorList>
            <person name="Tanifuji G."/>
            <person name="Takabayashi S."/>
            <person name="Kume K."/>
            <person name="Takagi M."/>
            <person name="Nakayama T."/>
            <person name="Kamikawa R."/>
            <person name="Inagaki Y."/>
            <person name="Hashimoto T."/>
        </authorList>
    </citation>
    <scope>NUCLEOTIDE SEQUENCE [LARGE SCALE GENOMIC DNA]</scope>
    <source>
        <strain evidence="11">NY0173</strain>
    </source>
</reference>
<feature type="binding site" evidence="7">
    <location>
        <position position="107"/>
    </location>
    <ligand>
        <name>NAD(+)</name>
        <dbReference type="ChEBI" id="CHEBI:57540"/>
    </ligand>
</feature>
<dbReference type="SUPFAM" id="SSF51735">
    <property type="entry name" value="NAD(P)-binding Rossmann-fold domains"/>
    <property type="match status" value="1"/>
</dbReference>
<dbReference type="OrthoDB" id="4069699at2759"/>
<comment type="similarity">
    <text evidence="1">Belongs to the LDH/MDH superfamily. MDH type 2 family.</text>
</comment>